<feature type="domain" description="ABC transporter" evidence="3">
    <location>
        <begin position="317"/>
        <end position="510"/>
    </location>
</feature>
<accession>A0ABS3HJ07</accession>
<dbReference type="CDD" id="cd03221">
    <property type="entry name" value="ABCF_EF-3"/>
    <property type="match status" value="2"/>
</dbReference>
<dbReference type="Gene3D" id="3.40.50.300">
    <property type="entry name" value="P-loop containing nucleotide triphosphate hydrolases"/>
    <property type="match status" value="2"/>
</dbReference>
<keyword evidence="2 4" id="KW-0067">ATP-binding</keyword>
<dbReference type="SUPFAM" id="SSF52540">
    <property type="entry name" value="P-loop containing nucleoside triphosphate hydrolases"/>
    <property type="match status" value="2"/>
</dbReference>
<dbReference type="PROSITE" id="PS50893">
    <property type="entry name" value="ABC_TRANSPORTER_2"/>
    <property type="match status" value="2"/>
</dbReference>
<dbReference type="InterPro" id="IPR003439">
    <property type="entry name" value="ABC_transporter-like_ATP-bd"/>
</dbReference>
<dbReference type="InterPro" id="IPR027417">
    <property type="entry name" value="P-loop_NTPase"/>
</dbReference>
<proteinExistence type="predicted"/>
<keyword evidence="1" id="KW-0547">Nucleotide-binding</keyword>
<feature type="domain" description="ABC transporter" evidence="3">
    <location>
        <begin position="4"/>
        <end position="256"/>
    </location>
</feature>
<dbReference type="InterPro" id="IPR003593">
    <property type="entry name" value="AAA+_ATPase"/>
</dbReference>
<dbReference type="PANTHER" id="PTHR42855">
    <property type="entry name" value="ABC TRANSPORTER ATP-BINDING SUBUNIT"/>
    <property type="match status" value="1"/>
</dbReference>
<protein>
    <submittedName>
        <fullName evidence="4">ABC-F family ATP-binding cassette domain-containing protein</fullName>
    </submittedName>
</protein>
<dbReference type="Proteomes" id="UP000664495">
    <property type="component" value="Unassembled WGS sequence"/>
</dbReference>
<dbReference type="PROSITE" id="PS00211">
    <property type="entry name" value="ABC_TRANSPORTER_1"/>
    <property type="match status" value="2"/>
</dbReference>
<organism evidence="4 5">
    <name type="scientific">Candidatus Enterococcus murrayae</name>
    <dbReference type="NCBI Taxonomy" id="2815321"/>
    <lineage>
        <taxon>Bacteria</taxon>
        <taxon>Bacillati</taxon>
        <taxon>Bacillota</taxon>
        <taxon>Bacilli</taxon>
        <taxon>Lactobacillales</taxon>
        <taxon>Enterococcaceae</taxon>
        <taxon>Enterococcus</taxon>
    </lineage>
</organism>
<evidence type="ECO:0000256" key="1">
    <source>
        <dbReference type="ARBA" id="ARBA00022741"/>
    </source>
</evidence>
<name>A0ABS3HJ07_9ENTE</name>
<sequence>MSILDLTGIAQQFGDKILYEDLELHLNKGEHLGLIGQNGAGKSTLIKIITGEQLPDEGTIAWQKNIHVGYLDQYVEVDPTLSIKDFLKTAYAADFAKEAKIGELYMEYGESMDDKLLEKAGRLQTELDQGDFYQIDTLIAEMSSGLGLDILGMGTPLEDLSGGQRSKLILAKLLLEKPDVLILDEPTNHLDDEHVAWLSQFLQDFAGTFVVISHDRDFLNQITTHIADIEFGKLTKYTGNLTKALKQKEQFQETYMKQYASQKRQIEKTEAYIRKYKAGSRSTMAKSRQKQLDKVERLTPPSTNAVAHFEFPHAPIVTTLALETTDLEIGYQRPLLSPINITLRYGEKVAIRGFNGIGKSTLLKTLIGTIPKIAGEFHFPANTKINYFEQDLQWENPYQTPLQYLSEHFPKETVKELRKHLARAGLPNQLAQEPLSTLSGGEQTKVKLCQMTMQKGNLLILDEPTNHIDQATKDSLRESLANFAGTVIVVSHEEGFYQDWVDRVIEISQN</sequence>
<dbReference type="InterPro" id="IPR017871">
    <property type="entry name" value="ABC_transporter-like_CS"/>
</dbReference>
<dbReference type="RefSeq" id="WP_207108760.1">
    <property type="nucleotide sequence ID" value="NZ_JAFLVR010000027.1"/>
</dbReference>
<dbReference type="Pfam" id="PF12848">
    <property type="entry name" value="ABC_tran_Xtn"/>
    <property type="match status" value="1"/>
</dbReference>
<evidence type="ECO:0000256" key="2">
    <source>
        <dbReference type="ARBA" id="ARBA00022840"/>
    </source>
</evidence>
<dbReference type="InterPro" id="IPR051309">
    <property type="entry name" value="ABCF_ATPase"/>
</dbReference>
<dbReference type="InterPro" id="IPR032781">
    <property type="entry name" value="ABC_tran_Xtn"/>
</dbReference>
<dbReference type="EMBL" id="JAFLVR010000027">
    <property type="protein sequence ID" value="MBO0452987.1"/>
    <property type="molecule type" value="Genomic_DNA"/>
</dbReference>
<dbReference type="PANTHER" id="PTHR42855:SF2">
    <property type="entry name" value="DRUG RESISTANCE ABC TRANSPORTER,ATP-BINDING PROTEIN"/>
    <property type="match status" value="1"/>
</dbReference>
<keyword evidence="5" id="KW-1185">Reference proteome</keyword>
<comment type="caution">
    <text evidence="4">The sequence shown here is derived from an EMBL/GenBank/DDBJ whole genome shotgun (WGS) entry which is preliminary data.</text>
</comment>
<dbReference type="SMART" id="SM00382">
    <property type="entry name" value="AAA"/>
    <property type="match status" value="2"/>
</dbReference>
<reference evidence="4 5" key="1">
    <citation type="submission" date="2021-03" db="EMBL/GenBank/DDBJ databases">
        <title>Enterococcal diversity collection.</title>
        <authorList>
            <person name="Gilmore M.S."/>
            <person name="Schwartzman J."/>
            <person name="Van Tyne D."/>
            <person name="Martin M."/>
            <person name="Earl A.M."/>
            <person name="Manson A.L."/>
            <person name="Straub T."/>
            <person name="Salamzade R."/>
            <person name="Saavedra J."/>
            <person name="Lebreton F."/>
            <person name="Prichula J."/>
            <person name="Schaufler K."/>
            <person name="Gaca A."/>
            <person name="Sgardioli B."/>
            <person name="Wagenaar J."/>
            <person name="Strong T."/>
        </authorList>
    </citation>
    <scope>NUCLEOTIDE SEQUENCE [LARGE SCALE GENOMIC DNA]</scope>
    <source>
        <strain evidence="4 5">MJM16</strain>
    </source>
</reference>
<dbReference type="Pfam" id="PF00005">
    <property type="entry name" value="ABC_tran"/>
    <property type="match status" value="2"/>
</dbReference>
<dbReference type="GO" id="GO:0005524">
    <property type="term" value="F:ATP binding"/>
    <property type="evidence" value="ECO:0007669"/>
    <property type="project" value="UniProtKB-KW"/>
</dbReference>
<evidence type="ECO:0000313" key="5">
    <source>
        <dbReference type="Proteomes" id="UP000664495"/>
    </source>
</evidence>
<gene>
    <name evidence="4" type="ORF">JZO85_11940</name>
</gene>
<evidence type="ECO:0000313" key="4">
    <source>
        <dbReference type="EMBL" id="MBO0452987.1"/>
    </source>
</evidence>
<evidence type="ECO:0000259" key="3">
    <source>
        <dbReference type="PROSITE" id="PS50893"/>
    </source>
</evidence>